<organism evidence="2 4">
    <name type="scientific">Legionella feeleii</name>
    <dbReference type="NCBI Taxonomy" id="453"/>
    <lineage>
        <taxon>Bacteria</taxon>
        <taxon>Pseudomonadati</taxon>
        <taxon>Pseudomonadota</taxon>
        <taxon>Gammaproteobacteria</taxon>
        <taxon>Legionellales</taxon>
        <taxon>Legionellaceae</taxon>
        <taxon>Legionella</taxon>
    </lineage>
</organism>
<sequence length="534" mass="61769">MNAHRASLESSLTVLLAALILLQLVNALYHAWPFTTDDAFISWHYAQTMANGLGFRWYANTPPVEGYSNFLWVLLASLFLKLGVPLIPAVKCFASISLLAALVFLYQFARTFLSPLLAMLPVYLFSHYQGVSWWTVSGFETSFFVALALLMSWQTASALGFTKWQGAIPLKKNRYHARAWLIACLNLTLLALTRFEGLLWIIAPFAFLLCSHSHYKLPSSQLRSMFLVFSLGFILPYSLYFGWRLIYFGHLLPNSYRCKAIVSTHSFHLVNDYLYLLFPCLILSLPYLCARKDCRHLLLWLPSLLYCLLLCRADPVIAYYNRLFLAAFGVFSLLPVLGVKEFLNNFHFSAKNNTLLSMLIIVLFTHLFIPSGKIVNIDTEVKHYQERSAMRMKVVEFLNRHATENAKILLADCGIIPFFARKDLQFIDSQCLTNAEMTSARIHLSLPLYAQDLQQKIKPDWIIRTYYPQWQRGNDLTEVLQKQDFFKNYHLIVTYQSHRFDSQQGKPQQQEADFIYQIYARNELANYLMQKIEH</sequence>
<evidence type="ECO:0000313" key="2">
    <source>
        <dbReference type="EMBL" id="KTC96316.1"/>
    </source>
</evidence>
<feature type="transmembrane region" description="Helical" evidence="1">
    <location>
        <begin position="102"/>
        <end position="125"/>
    </location>
</feature>
<protein>
    <submittedName>
        <fullName evidence="2">Protein LphB</fullName>
    </submittedName>
</protein>
<dbReference type="STRING" id="453.Lfee_2114"/>
<feature type="transmembrane region" description="Helical" evidence="1">
    <location>
        <begin position="227"/>
        <end position="246"/>
    </location>
</feature>
<reference evidence="3 5" key="2">
    <citation type="submission" date="2018-06" db="EMBL/GenBank/DDBJ databases">
        <authorList>
            <consortium name="Pathogen Informatics"/>
            <person name="Doyle S."/>
        </authorList>
    </citation>
    <scope>NUCLEOTIDE SEQUENCE [LARGE SCALE GENOMIC DNA]</scope>
    <source>
        <strain evidence="3 5">NCTC12022</strain>
    </source>
</reference>
<evidence type="ECO:0000313" key="3">
    <source>
        <dbReference type="EMBL" id="SPX62568.1"/>
    </source>
</evidence>
<accession>A0A0W0TL45</accession>
<keyword evidence="1" id="KW-0472">Membrane</keyword>
<dbReference type="AlphaFoldDB" id="A0A0W0TL45"/>
<name>A0A0W0TL45_9GAMM</name>
<dbReference type="EMBL" id="LNYB01000081">
    <property type="protein sequence ID" value="KTC96316.1"/>
    <property type="molecule type" value="Genomic_DNA"/>
</dbReference>
<dbReference type="RefSeq" id="WP_058446598.1">
    <property type="nucleotide sequence ID" value="NZ_CAAAHT010000001.1"/>
</dbReference>
<dbReference type="Proteomes" id="UP000251942">
    <property type="component" value="Unassembled WGS sequence"/>
</dbReference>
<reference evidence="2 4" key="1">
    <citation type="submission" date="2015-11" db="EMBL/GenBank/DDBJ databases">
        <title>Genomic analysis of 38 Legionella species identifies large and diverse effector repertoires.</title>
        <authorList>
            <person name="Burstein D."/>
            <person name="Amaro F."/>
            <person name="Zusman T."/>
            <person name="Lifshitz Z."/>
            <person name="Cohen O."/>
            <person name="Gilbert J.A."/>
            <person name="Pupko T."/>
            <person name="Shuman H.A."/>
            <person name="Segal G."/>
        </authorList>
    </citation>
    <scope>NUCLEOTIDE SEQUENCE [LARGE SCALE GENOMIC DNA]</scope>
    <source>
        <strain evidence="2 4">WO-44C</strain>
    </source>
</reference>
<dbReference type="Proteomes" id="UP000054698">
    <property type="component" value="Unassembled WGS sequence"/>
</dbReference>
<feature type="transmembrane region" description="Helical" evidence="1">
    <location>
        <begin position="70"/>
        <end position="90"/>
    </location>
</feature>
<feature type="transmembrane region" description="Helical" evidence="1">
    <location>
        <begin position="323"/>
        <end position="343"/>
    </location>
</feature>
<dbReference type="OrthoDB" id="5492344at2"/>
<dbReference type="PATRIC" id="fig|453.4.peg.2315"/>
<keyword evidence="1" id="KW-1133">Transmembrane helix</keyword>
<keyword evidence="1" id="KW-0812">Transmembrane</keyword>
<evidence type="ECO:0000313" key="4">
    <source>
        <dbReference type="Proteomes" id="UP000054698"/>
    </source>
</evidence>
<keyword evidence="4" id="KW-1185">Reference proteome</keyword>
<feature type="transmembrane region" description="Helical" evidence="1">
    <location>
        <begin position="131"/>
        <end position="154"/>
    </location>
</feature>
<dbReference type="EMBL" id="UASS01000039">
    <property type="protein sequence ID" value="SPX62568.1"/>
    <property type="molecule type" value="Genomic_DNA"/>
</dbReference>
<feature type="transmembrane region" description="Helical" evidence="1">
    <location>
        <begin position="273"/>
        <end position="290"/>
    </location>
</feature>
<evidence type="ECO:0000256" key="1">
    <source>
        <dbReference type="SAM" id="Phobius"/>
    </source>
</evidence>
<gene>
    <name evidence="2" type="ORF">Lfee_2114</name>
    <name evidence="3" type="ORF">NCTC12022_03330</name>
</gene>
<feature type="transmembrane region" description="Helical" evidence="1">
    <location>
        <begin position="355"/>
        <end position="375"/>
    </location>
</feature>
<feature type="transmembrane region" description="Helical" evidence="1">
    <location>
        <begin position="297"/>
        <end position="317"/>
    </location>
</feature>
<proteinExistence type="predicted"/>
<evidence type="ECO:0000313" key="5">
    <source>
        <dbReference type="Proteomes" id="UP000251942"/>
    </source>
</evidence>